<dbReference type="GO" id="GO:0006297">
    <property type="term" value="P:nucleotide-excision repair, DNA gap filling"/>
    <property type="evidence" value="ECO:0000318"/>
    <property type="project" value="GO_Central"/>
</dbReference>
<feature type="region of interest" description="Disordered" evidence="5">
    <location>
        <begin position="419"/>
        <end position="451"/>
    </location>
</feature>
<dbReference type="FunFam" id="3.90.1030.20:FF:000002">
    <property type="entry name" value="DNA polymerase delta subunit"/>
    <property type="match status" value="1"/>
</dbReference>
<dbReference type="InterPro" id="IPR041913">
    <property type="entry name" value="POLD3_sf"/>
</dbReference>
<dbReference type="OrthoDB" id="514823at2759"/>
<feature type="compositionally biased region" description="Polar residues" evidence="5">
    <location>
        <begin position="259"/>
        <end position="287"/>
    </location>
</feature>
<evidence type="ECO:0000256" key="1">
    <source>
        <dbReference type="ARBA" id="ARBA00004123"/>
    </source>
</evidence>
<keyword evidence="3" id="KW-0235">DNA replication</keyword>
<dbReference type="GO" id="GO:0006271">
    <property type="term" value="P:DNA strand elongation involved in DNA replication"/>
    <property type="evidence" value="ECO:0000318"/>
    <property type="project" value="GO_Central"/>
</dbReference>
<dbReference type="Pfam" id="PF09507">
    <property type="entry name" value="CDC27"/>
    <property type="match status" value="1"/>
</dbReference>
<dbReference type="Proteomes" id="UP000007241">
    <property type="component" value="Unassembled WGS sequence"/>
</dbReference>
<dbReference type="GO" id="GO:0043625">
    <property type="term" value="C:delta DNA polymerase complex"/>
    <property type="evidence" value="ECO:0000318"/>
    <property type="project" value="GO_Central"/>
</dbReference>
<dbReference type="RefSeq" id="XP_006680004.1">
    <property type="nucleotide sequence ID" value="XM_006679941.1"/>
</dbReference>
<evidence type="ECO:0000313" key="6">
    <source>
        <dbReference type="EMBL" id="EGF79296.1"/>
    </source>
</evidence>
<name>F4P658_BATDJ</name>
<feature type="compositionally biased region" description="Polar residues" evidence="5">
    <location>
        <begin position="180"/>
        <end position="195"/>
    </location>
</feature>
<keyword evidence="7" id="KW-1185">Reference proteome</keyword>
<dbReference type="Gene3D" id="3.90.1030.20">
    <property type="entry name" value="DNA polymerase delta, p66 (Cdc27) subunit, wHTH domain"/>
    <property type="match status" value="1"/>
</dbReference>
<feature type="compositionally biased region" description="Low complexity" evidence="5">
    <location>
        <begin position="232"/>
        <end position="258"/>
    </location>
</feature>
<evidence type="ECO:0000256" key="5">
    <source>
        <dbReference type="SAM" id="MobiDB-lite"/>
    </source>
</evidence>
<gene>
    <name evidence="6" type="ORF">BATDEDRAFT_35445</name>
</gene>
<dbReference type="GO" id="GO:1904161">
    <property type="term" value="P:DNA synthesis involved in UV-damage excision repair"/>
    <property type="evidence" value="ECO:0000318"/>
    <property type="project" value="GO_Central"/>
</dbReference>
<proteinExistence type="predicted"/>
<dbReference type="EMBL" id="GL882886">
    <property type="protein sequence ID" value="EGF79296.1"/>
    <property type="molecule type" value="Genomic_DNA"/>
</dbReference>
<dbReference type="PANTHER" id="PTHR17598:SF13">
    <property type="entry name" value="DNA POLYMERASE DELTA SUBUNIT 3"/>
    <property type="match status" value="1"/>
</dbReference>
<dbReference type="HOGENOM" id="CLU_585240_0_0_1"/>
<dbReference type="PANTHER" id="PTHR17598">
    <property type="entry name" value="DNA POLYMERASE DELTA SUBUNIT 3"/>
    <property type="match status" value="1"/>
</dbReference>
<evidence type="ECO:0000256" key="4">
    <source>
        <dbReference type="ARBA" id="ARBA00023242"/>
    </source>
</evidence>
<evidence type="ECO:0000256" key="3">
    <source>
        <dbReference type="ARBA" id="ARBA00022705"/>
    </source>
</evidence>
<protein>
    <recommendedName>
        <fullName evidence="2">DNA polymerase delta subunit 3</fullName>
    </recommendedName>
</protein>
<dbReference type="InParanoid" id="F4P658"/>
<dbReference type="AlphaFoldDB" id="F4P658"/>
<keyword evidence="4" id="KW-0539">Nucleus</keyword>
<accession>F4P658</accession>
<dbReference type="GeneID" id="18240772"/>
<feature type="region of interest" description="Disordered" evidence="5">
    <location>
        <begin position="231"/>
        <end position="294"/>
    </location>
</feature>
<dbReference type="STRING" id="684364.F4P658"/>
<reference evidence="6 7" key="1">
    <citation type="submission" date="2009-12" db="EMBL/GenBank/DDBJ databases">
        <title>The draft genome of Batrachochytrium dendrobatidis.</title>
        <authorList>
            <consortium name="US DOE Joint Genome Institute (JGI-PGF)"/>
            <person name="Kuo A."/>
            <person name="Salamov A."/>
            <person name="Schmutz J."/>
            <person name="Lucas S."/>
            <person name="Pitluck S."/>
            <person name="Rosenblum E."/>
            <person name="Stajich J."/>
            <person name="Eisen M."/>
            <person name="Grigoriev I.V."/>
        </authorList>
    </citation>
    <scope>NUCLEOTIDE SEQUENCE [LARGE SCALE GENOMIC DNA]</scope>
    <source>
        <strain evidence="7">JAM81 / FGSC 10211</strain>
    </source>
</reference>
<dbReference type="OMA" id="QMLYDFH"/>
<feature type="region of interest" description="Disordered" evidence="5">
    <location>
        <begin position="178"/>
        <end position="209"/>
    </location>
</feature>
<organism evidence="6 7">
    <name type="scientific">Batrachochytrium dendrobatidis (strain JAM81 / FGSC 10211)</name>
    <name type="common">Frog chytrid fungus</name>
    <dbReference type="NCBI Taxonomy" id="684364"/>
    <lineage>
        <taxon>Eukaryota</taxon>
        <taxon>Fungi</taxon>
        <taxon>Fungi incertae sedis</taxon>
        <taxon>Chytridiomycota</taxon>
        <taxon>Chytridiomycota incertae sedis</taxon>
        <taxon>Chytridiomycetes</taxon>
        <taxon>Rhizophydiales</taxon>
        <taxon>Rhizophydiales incertae sedis</taxon>
        <taxon>Batrachochytrium</taxon>
    </lineage>
</organism>
<dbReference type="InterPro" id="IPR019038">
    <property type="entry name" value="POLD3"/>
</dbReference>
<comment type="subcellular location">
    <subcellularLocation>
        <location evidence="1">Nucleus</location>
    </subcellularLocation>
</comment>
<evidence type="ECO:0000256" key="2">
    <source>
        <dbReference type="ARBA" id="ARBA00017589"/>
    </source>
</evidence>
<feature type="compositionally biased region" description="Basic and acidic residues" evidence="5">
    <location>
        <begin position="419"/>
        <end position="439"/>
    </location>
</feature>
<evidence type="ECO:0000313" key="7">
    <source>
        <dbReference type="Proteomes" id="UP000007241"/>
    </source>
</evidence>
<sequence length="467" mass="51033">MNHLQVINAWVLDDRKTASYKWLSRQLSVHVNVAKQMLFEFVQTKSPGDVSVLYYVQGEHKDGSLSCMAVSDVQLKDVQAEFVRTSVHVLSVQPGPVPDIDALSKADLALTKQDSINIIKLCGAIQNSDIHTIEIKTNKKTNETKKACPASSATTLVNTKSHSANLETVKPFAAKKSLETSKSAGKQPSSASSFFLSRGKPKASSCLDDGSVTAISSKKAPIDTNASLKLGSQKSTAKTAANTTKSSNSTVSRTRTQSPVRTLNTKSMQQSQQISNMFDNDDSCSQKSDNDEMQDCKQSMVNEDNPLASAIPSIEASVCKNLTVAILSDSDHDESLNNQILTDSIEKNSTSNKHSSFNQVEAGTEKKRRIRKTRKIRTTKRVMVGKYMKTVDVSDVESYSDEEIVVPRQSLTVLAKSENPIKESMTDHADEKVETDKFASTKSKLKGKAASSMTNQKSLLSFFGKKT</sequence>